<accession>A0A0E9RTR7</accession>
<evidence type="ECO:0000313" key="1">
    <source>
        <dbReference type="EMBL" id="JAH32511.1"/>
    </source>
</evidence>
<proteinExistence type="predicted"/>
<protein>
    <submittedName>
        <fullName evidence="1">Uncharacterized protein</fullName>
    </submittedName>
</protein>
<reference evidence="1" key="1">
    <citation type="submission" date="2014-11" db="EMBL/GenBank/DDBJ databases">
        <authorList>
            <person name="Amaro Gonzalez C."/>
        </authorList>
    </citation>
    <scope>NUCLEOTIDE SEQUENCE</scope>
</reference>
<organism evidence="1">
    <name type="scientific">Anguilla anguilla</name>
    <name type="common">European freshwater eel</name>
    <name type="synonym">Muraena anguilla</name>
    <dbReference type="NCBI Taxonomy" id="7936"/>
    <lineage>
        <taxon>Eukaryota</taxon>
        <taxon>Metazoa</taxon>
        <taxon>Chordata</taxon>
        <taxon>Craniata</taxon>
        <taxon>Vertebrata</taxon>
        <taxon>Euteleostomi</taxon>
        <taxon>Actinopterygii</taxon>
        <taxon>Neopterygii</taxon>
        <taxon>Teleostei</taxon>
        <taxon>Anguilliformes</taxon>
        <taxon>Anguillidae</taxon>
        <taxon>Anguilla</taxon>
    </lineage>
</organism>
<reference evidence="1" key="2">
    <citation type="journal article" date="2015" name="Fish Shellfish Immunol.">
        <title>Early steps in the European eel (Anguilla anguilla)-Vibrio vulnificus interaction in the gills: Role of the RtxA13 toxin.</title>
        <authorList>
            <person name="Callol A."/>
            <person name="Pajuelo D."/>
            <person name="Ebbesson L."/>
            <person name="Teles M."/>
            <person name="MacKenzie S."/>
            <person name="Amaro C."/>
        </authorList>
    </citation>
    <scope>NUCLEOTIDE SEQUENCE</scope>
</reference>
<sequence>MSKVFRVMFPIQDALTITRHHNCMRPTVSISNY</sequence>
<dbReference type="AlphaFoldDB" id="A0A0E9RTR7"/>
<name>A0A0E9RTR7_ANGAN</name>
<dbReference type="EMBL" id="GBXM01076066">
    <property type="protein sequence ID" value="JAH32511.1"/>
    <property type="molecule type" value="Transcribed_RNA"/>
</dbReference>